<dbReference type="PROSITE" id="PS00195">
    <property type="entry name" value="GLUTAREDOXIN_1"/>
    <property type="match status" value="1"/>
</dbReference>
<dbReference type="PROSITE" id="PS51354">
    <property type="entry name" value="GLUTAREDOXIN_2"/>
    <property type="match status" value="1"/>
</dbReference>
<dbReference type="InterPro" id="IPR002109">
    <property type="entry name" value="Glutaredoxin"/>
</dbReference>
<dbReference type="Pfam" id="PF00462">
    <property type="entry name" value="Glutaredoxin"/>
    <property type="match status" value="1"/>
</dbReference>
<evidence type="ECO:0000259" key="1">
    <source>
        <dbReference type="PROSITE" id="PS50404"/>
    </source>
</evidence>
<dbReference type="RefSeq" id="WP_309203458.1">
    <property type="nucleotide sequence ID" value="NZ_CP133548.1"/>
</dbReference>
<dbReference type="SUPFAM" id="SSF52833">
    <property type="entry name" value="Thioredoxin-like"/>
    <property type="match status" value="1"/>
</dbReference>
<sequence length="80" mass="9325">MKTYELFYFPSCPYCQMVLAELSNLSVKVELRNIMENMDFRNELMAGGGKTQVPCLKTVDEGSVNWLYESMDIIQYLKQQ</sequence>
<gene>
    <name evidence="2" type="ORF">Q9312_04875</name>
</gene>
<proteinExistence type="predicted"/>
<organism evidence="2 3">
    <name type="scientific">Pleionea litopenaei</name>
    <dbReference type="NCBI Taxonomy" id="3070815"/>
    <lineage>
        <taxon>Bacteria</taxon>
        <taxon>Pseudomonadati</taxon>
        <taxon>Pseudomonadota</taxon>
        <taxon>Gammaproteobacteria</taxon>
        <taxon>Oceanospirillales</taxon>
        <taxon>Pleioneaceae</taxon>
        <taxon>Pleionea</taxon>
    </lineage>
</organism>
<name>A0AA51X7F1_9GAMM</name>
<dbReference type="Proteomes" id="UP001239782">
    <property type="component" value="Chromosome"/>
</dbReference>
<evidence type="ECO:0000313" key="3">
    <source>
        <dbReference type="Proteomes" id="UP001239782"/>
    </source>
</evidence>
<reference evidence="2 3" key="1">
    <citation type="submission" date="2023-08" db="EMBL/GenBank/DDBJ databases">
        <title>Pleionea litopenaei sp. nov., isolated from stomach of juvenile Litopenaeus vannamei.</title>
        <authorList>
            <person name="Rho A.M."/>
            <person name="Hwang C.Y."/>
        </authorList>
    </citation>
    <scope>NUCLEOTIDE SEQUENCE [LARGE SCALE GENOMIC DNA]</scope>
    <source>
        <strain evidence="2 3">HL-JVS1</strain>
    </source>
</reference>
<dbReference type="EMBL" id="CP133548">
    <property type="protein sequence ID" value="WMS88252.1"/>
    <property type="molecule type" value="Genomic_DNA"/>
</dbReference>
<dbReference type="AlphaFoldDB" id="A0AA51X7F1"/>
<dbReference type="InterPro" id="IPR011767">
    <property type="entry name" value="GLR_AS"/>
</dbReference>
<dbReference type="Gene3D" id="3.40.30.10">
    <property type="entry name" value="Glutaredoxin"/>
    <property type="match status" value="1"/>
</dbReference>
<dbReference type="PROSITE" id="PS50404">
    <property type="entry name" value="GST_NTER"/>
    <property type="match status" value="1"/>
</dbReference>
<evidence type="ECO:0000313" key="2">
    <source>
        <dbReference type="EMBL" id="WMS88252.1"/>
    </source>
</evidence>
<feature type="domain" description="GST N-terminal" evidence="1">
    <location>
        <begin position="2"/>
        <end position="80"/>
    </location>
</feature>
<protein>
    <submittedName>
        <fullName evidence="2">Glutaredoxin domain-containing protein</fullName>
    </submittedName>
</protein>
<dbReference type="InterPro" id="IPR036249">
    <property type="entry name" value="Thioredoxin-like_sf"/>
</dbReference>
<accession>A0AA51X7F1</accession>
<dbReference type="KEGG" id="plei:Q9312_04875"/>
<dbReference type="InterPro" id="IPR004045">
    <property type="entry name" value="Glutathione_S-Trfase_N"/>
</dbReference>
<keyword evidence="3" id="KW-1185">Reference proteome</keyword>